<organism evidence="2 3">
    <name type="scientific">Elaeophora elaphi</name>
    <dbReference type="NCBI Taxonomy" id="1147741"/>
    <lineage>
        <taxon>Eukaryota</taxon>
        <taxon>Metazoa</taxon>
        <taxon>Ecdysozoa</taxon>
        <taxon>Nematoda</taxon>
        <taxon>Chromadorea</taxon>
        <taxon>Rhabditida</taxon>
        <taxon>Spirurina</taxon>
        <taxon>Spiruromorpha</taxon>
        <taxon>Filarioidea</taxon>
        <taxon>Onchocercidae</taxon>
        <taxon>Elaeophora</taxon>
    </lineage>
</organism>
<dbReference type="STRING" id="1147741.A0A0R3RUE1"/>
<dbReference type="AlphaFoldDB" id="A0A0R3RUE1"/>
<protein>
    <submittedName>
        <fullName evidence="3">Bestrophin homolog</fullName>
    </submittedName>
</protein>
<feature type="region of interest" description="Disordered" evidence="1">
    <location>
        <begin position="223"/>
        <end position="277"/>
    </location>
</feature>
<evidence type="ECO:0000256" key="1">
    <source>
        <dbReference type="SAM" id="MobiDB-lite"/>
    </source>
</evidence>
<keyword evidence="2" id="KW-1185">Reference proteome</keyword>
<dbReference type="Proteomes" id="UP000050640">
    <property type="component" value="Unplaced"/>
</dbReference>
<evidence type="ECO:0000313" key="3">
    <source>
        <dbReference type="WBParaSite" id="EEL_0000564101-mRNA-1"/>
    </source>
</evidence>
<dbReference type="WBParaSite" id="EEL_0000564101-mRNA-1">
    <property type="protein sequence ID" value="EEL_0000564101-mRNA-1"/>
    <property type="gene ID" value="EEL_0000564101"/>
</dbReference>
<name>A0A0R3RUE1_9BILA</name>
<evidence type="ECO:0000313" key="2">
    <source>
        <dbReference type="Proteomes" id="UP000050640"/>
    </source>
</evidence>
<feature type="compositionally biased region" description="Acidic residues" evidence="1">
    <location>
        <begin position="227"/>
        <end position="252"/>
    </location>
</feature>
<sequence length="277" mass="31422">MSRTYEGGQLDNLSLNSADLSFGTMNRKRICNKHHTGSDNESDIINVSTRSLSGDSIPRVLVQKKKYNKTSQTMLSFPSPYGNSNIYRNAYNLGIKFLPRNLSVDDVMKLVDTEEGDILVLTELIRDDSNISDNSDDGNQFVNPRLFSNYHKISSLLPNSPSTSLIQNTFTNHVNPYGMSTTLSMHDIERTEEMEDRILFGRATNMFSSPTVHFRHRLSLIPSGNDVIDEGDEEGYMDEDEENENDDDDDDDTRPLETILAEEPQTPTERIRFPINL</sequence>
<reference evidence="3" key="1">
    <citation type="submission" date="2017-02" db="UniProtKB">
        <authorList>
            <consortium name="WormBaseParasite"/>
        </authorList>
    </citation>
    <scope>IDENTIFICATION</scope>
</reference>
<proteinExistence type="predicted"/>
<accession>A0A0R3RUE1</accession>